<dbReference type="InterPro" id="IPR013324">
    <property type="entry name" value="RNA_pol_sigma_r3/r4-like"/>
</dbReference>
<evidence type="ECO:0000313" key="8">
    <source>
        <dbReference type="EMBL" id="MBC5716319.1"/>
    </source>
</evidence>
<accession>A0A8J6J241</accession>
<dbReference type="Gene3D" id="1.10.1740.10">
    <property type="match status" value="1"/>
</dbReference>
<comment type="similarity">
    <text evidence="1">Belongs to the sigma-70 factor family. ECF subfamily.</text>
</comment>
<dbReference type="Pfam" id="PF04542">
    <property type="entry name" value="Sigma70_r2"/>
    <property type="match status" value="1"/>
</dbReference>
<comment type="caution">
    <text evidence="8">The sequence shown here is derived from an EMBL/GenBank/DDBJ whole genome shotgun (WGS) entry which is preliminary data.</text>
</comment>
<dbReference type="InterPro" id="IPR013325">
    <property type="entry name" value="RNA_pol_sigma_r2"/>
</dbReference>
<keyword evidence="9" id="KW-1185">Reference proteome</keyword>
<dbReference type="InterPro" id="IPR013249">
    <property type="entry name" value="RNA_pol_sigma70_r4_t2"/>
</dbReference>
<dbReference type="GO" id="GO:0003677">
    <property type="term" value="F:DNA binding"/>
    <property type="evidence" value="ECO:0007669"/>
    <property type="project" value="UniProtKB-KW"/>
</dbReference>
<organism evidence="8 9">
    <name type="scientific">Flintibacter faecis</name>
    <dbReference type="NCBI Taxonomy" id="2763047"/>
    <lineage>
        <taxon>Bacteria</taxon>
        <taxon>Bacillati</taxon>
        <taxon>Bacillota</taxon>
        <taxon>Clostridia</taxon>
        <taxon>Eubacteriales</taxon>
        <taxon>Flintibacter</taxon>
    </lineage>
</organism>
<evidence type="ECO:0000259" key="6">
    <source>
        <dbReference type="Pfam" id="PF04542"/>
    </source>
</evidence>
<dbReference type="EMBL" id="JACOPN010000002">
    <property type="protein sequence ID" value="MBC5716319.1"/>
    <property type="molecule type" value="Genomic_DNA"/>
</dbReference>
<dbReference type="SUPFAM" id="SSF88659">
    <property type="entry name" value="Sigma3 and sigma4 domains of RNA polymerase sigma factors"/>
    <property type="match status" value="1"/>
</dbReference>
<sequence length="186" mass="21137">MDDANIVQLYWDRNEQAIPATADKYGSYCTSIAKNILGNNEDAEECVNDTYLNAWNSMPPHRPSILSTFLGKIVRNLSFNRYKHNNADKRGGGELPVVLEELSDLVSGKDDVEQAFDQKELTKAIDTFLDSLSPEKRSIFISRYWYTDSISEIAVRHGMNDGAVSMTLNRLRLKLHNYLLERGFAL</sequence>
<gene>
    <name evidence="8" type="ORF">H8S55_03105</name>
</gene>
<dbReference type="Proteomes" id="UP000602260">
    <property type="component" value="Unassembled WGS sequence"/>
</dbReference>
<evidence type="ECO:0000259" key="7">
    <source>
        <dbReference type="Pfam" id="PF08281"/>
    </source>
</evidence>
<keyword evidence="2" id="KW-0805">Transcription regulation</keyword>
<evidence type="ECO:0000256" key="2">
    <source>
        <dbReference type="ARBA" id="ARBA00023015"/>
    </source>
</evidence>
<proteinExistence type="inferred from homology"/>
<dbReference type="GO" id="GO:0006352">
    <property type="term" value="P:DNA-templated transcription initiation"/>
    <property type="evidence" value="ECO:0007669"/>
    <property type="project" value="InterPro"/>
</dbReference>
<reference evidence="8" key="1">
    <citation type="submission" date="2020-08" db="EMBL/GenBank/DDBJ databases">
        <title>Genome public.</title>
        <authorList>
            <person name="Liu C."/>
            <person name="Sun Q."/>
        </authorList>
    </citation>
    <scope>NUCLEOTIDE SEQUENCE</scope>
    <source>
        <strain evidence="8">BX5</strain>
    </source>
</reference>
<dbReference type="InterPro" id="IPR014284">
    <property type="entry name" value="RNA_pol_sigma-70_dom"/>
</dbReference>
<keyword evidence="3" id="KW-0731">Sigma factor</keyword>
<dbReference type="PANTHER" id="PTHR43133">
    <property type="entry name" value="RNA POLYMERASE ECF-TYPE SIGMA FACTO"/>
    <property type="match status" value="1"/>
</dbReference>
<evidence type="ECO:0000256" key="5">
    <source>
        <dbReference type="ARBA" id="ARBA00023163"/>
    </source>
</evidence>
<dbReference type="SUPFAM" id="SSF88946">
    <property type="entry name" value="Sigma2 domain of RNA polymerase sigma factors"/>
    <property type="match status" value="1"/>
</dbReference>
<dbReference type="Pfam" id="PF08281">
    <property type="entry name" value="Sigma70_r4_2"/>
    <property type="match status" value="1"/>
</dbReference>
<dbReference type="InterPro" id="IPR007627">
    <property type="entry name" value="RNA_pol_sigma70_r2"/>
</dbReference>
<feature type="domain" description="RNA polymerase sigma factor 70 region 4 type 2" evidence="7">
    <location>
        <begin position="124"/>
        <end position="175"/>
    </location>
</feature>
<evidence type="ECO:0000313" key="9">
    <source>
        <dbReference type="Proteomes" id="UP000602260"/>
    </source>
</evidence>
<evidence type="ECO:0000256" key="3">
    <source>
        <dbReference type="ARBA" id="ARBA00023082"/>
    </source>
</evidence>
<evidence type="ECO:0000256" key="1">
    <source>
        <dbReference type="ARBA" id="ARBA00010641"/>
    </source>
</evidence>
<dbReference type="AlphaFoldDB" id="A0A8J6J241"/>
<dbReference type="GO" id="GO:0016987">
    <property type="term" value="F:sigma factor activity"/>
    <property type="evidence" value="ECO:0007669"/>
    <property type="project" value="UniProtKB-KW"/>
</dbReference>
<protein>
    <submittedName>
        <fullName evidence="8">Sigma-70 family RNA polymerase sigma factor</fullName>
    </submittedName>
</protein>
<dbReference type="Gene3D" id="1.10.10.10">
    <property type="entry name" value="Winged helix-like DNA-binding domain superfamily/Winged helix DNA-binding domain"/>
    <property type="match status" value="1"/>
</dbReference>
<name>A0A8J6J241_9FIRM</name>
<dbReference type="PANTHER" id="PTHR43133:SF8">
    <property type="entry name" value="RNA POLYMERASE SIGMA FACTOR HI_1459-RELATED"/>
    <property type="match status" value="1"/>
</dbReference>
<feature type="domain" description="RNA polymerase sigma-70 region 2" evidence="6">
    <location>
        <begin position="25"/>
        <end position="85"/>
    </location>
</feature>
<evidence type="ECO:0000256" key="4">
    <source>
        <dbReference type="ARBA" id="ARBA00023125"/>
    </source>
</evidence>
<dbReference type="InterPro" id="IPR036388">
    <property type="entry name" value="WH-like_DNA-bd_sf"/>
</dbReference>
<keyword evidence="5" id="KW-0804">Transcription</keyword>
<dbReference type="NCBIfam" id="TIGR02937">
    <property type="entry name" value="sigma70-ECF"/>
    <property type="match status" value="1"/>
</dbReference>
<keyword evidence="4" id="KW-0238">DNA-binding</keyword>
<dbReference type="InterPro" id="IPR039425">
    <property type="entry name" value="RNA_pol_sigma-70-like"/>
</dbReference>
<dbReference type="RefSeq" id="WP_186877800.1">
    <property type="nucleotide sequence ID" value="NZ_JACOPN010000002.1"/>
</dbReference>